<dbReference type="PANTHER" id="PTHR24185">
    <property type="entry name" value="CALCIUM-INDEPENDENT PHOSPHOLIPASE A2-GAMMA"/>
    <property type="match status" value="1"/>
</dbReference>
<evidence type="ECO:0000256" key="5">
    <source>
        <dbReference type="SAM" id="MobiDB-lite"/>
    </source>
</evidence>
<proteinExistence type="predicted"/>
<comment type="caution">
    <text evidence="7">The sequence shown here is derived from an EMBL/GenBank/DDBJ whole genome shotgun (WGS) entry which is preliminary data.</text>
</comment>
<feature type="active site" description="Nucleophile" evidence="4">
    <location>
        <position position="377"/>
    </location>
</feature>
<dbReference type="PROSITE" id="PS51635">
    <property type="entry name" value="PNPLA"/>
    <property type="match status" value="1"/>
</dbReference>
<dbReference type="InterPro" id="IPR016035">
    <property type="entry name" value="Acyl_Trfase/lysoPLipase"/>
</dbReference>
<reference evidence="7" key="1">
    <citation type="submission" date="2022-11" db="EMBL/GenBank/DDBJ databases">
        <title>Chromosomal genome sequence assembly and mating type (MAT) locus characterization of the leprose asexual lichenized fungus Lepraria neglecta (Nyl.) Erichsen.</title>
        <authorList>
            <person name="Allen J.L."/>
            <person name="Pfeffer B."/>
        </authorList>
    </citation>
    <scope>NUCLEOTIDE SEQUENCE</scope>
    <source>
        <strain evidence="7">Allen 5258</strain>
    </source>
</reference>
<dbReference type="GO" id="GO:0016020">
    <property type="term" value="C:membrane"/>
    <property type="evidence" value="ECO:0007669"/>
    <property type="project" value="TreeGrafter"/>
</dbReference>
<dbReference type="Proteomes" id="UP001276659">
    <property type="component" value="Unassembled WGS sequence"/>
</dbReference>
<gene>
    <name evidence="7" type="ORF">OEA41_007696</name>
</gene>
<name>A0AAD9ZD70_9LECA</name>
<keyword evidence="3 4" id="KW-0443">Lipid metabolism</keyword>
<evidence type="ECO:0000313" key="8">
    <source>
        <dbReference type="Proteomes" id="UP001276659"/>
    </source>
</evidence>
<feature type="domain" description="PNPLA" evidence="6">
    <location>
        <begin position="281"/>
        <end position="556"/>
    </location>
</feature>
<keyword evidence="8" id="KW-1185">Reference proteome</keyword>
<dbReference type="GO" id="GO:0019369">
    <property type="term" value="P:arachidonate metabolic process"/>
    <property type="evidence" value="ECO:0007669"/>
    <property type="project" value="TreeGrafter"/>
</dbReference>
<evidence type="ECO:0000256" key="2">
    <source>
        <dbReference type="ARBA" id="ARBA00022963"/>
    </source>
</evidence>
<dbReference type="SUPFAM" id="SSF53474">
    <property type="entry name" value="alpha/beta-Hydrolases"/>
    <property type="match status" value="1"/>
</dbReference>
<evidence type="ECO:0000256" key="4">
    <source>
        <dbReference type="PROSITE-ProRule" id="PRU01161"/>
    </source>
</evidence>
<feature type="region of interest" description="Disordered" evidence="5">
    <location>
        <begin position="1"/>
        <end position="27"/>
    </location>
</feature>
<dbReference type="InterPro" id="IPR002641">
    <property type="entry name" value="PNPLA_dom"/>
</dbReference>
<feature type="compositionally biased region" description="Polar residues" evidence="5">
    <location>
        <begin position="12"/>
        <end position="27"/>
    </location>
</feature>
<dbReference type="GO" id="GO:0016042">
    <property type="term" value="P:lipid catabolic process"/>
    <property type="evidence" value="ECO:0007669"/>
    <property type="project" value="UniProtKB-UniRule"/>
</dbReference>
<keyword evidence="1 4" id="KW-0378">Hydrolase</keyword>
<feature type="short sequence motif" description="GXGXXG" evidence="4">
    <location>
        <begin position="285"/>
        <end position="290"/>
    </location>
</feature>
<dbReference type="Pfam" id="PF01734">
    <property type="entry name" value="Patatin"/>
    <property type="match status" value="1"/>
</dbReference>
<accession>A0AAD9ZD70</accession>
<dbReference type="GO" id="GO:0046486">
    <property type="term" value="P:glycerolipid metabolic process"/>
    <property type="evidence" value="ECO:0007669"/>
    <property type="project" value="UniProtKB-ARBA"/>
</dbReference>
<protein>
    <recommendedName>
        <fullName evidence="6">PNPLA domain-containing protein</fullName>
    </recommendedName>
</protein>
<dbReference type="GO" id="GO:0047499">
    <property type="term" value="F:calcium-independent phospholipase A2 activity"/>
    <property type="evidence" value="ECO:0007669"/>
    <property type="project" value="TreeGrafter"/>
</dbReference>
<dbReference type="SUPFAM" id="SSF52151">
    <property type="entry name" value="FabD/lysophospholipase-like"/>
    <property type="match status" value="1"/>
</dbReference>
<dbReference type="InterPro" id="IPR029058">
    <property type="entry name" value="AB_hydrolase_fold"/>
</dbReference>
<dbReference type="Gene3D" id="3.40.1090.10">
    <property type="entry name" value="Cytosolic phospholipase A2 catalytic domain"/>
    <property type="match status" value="1"/>
</dbReference>
<feature type="short sequence motif" description="GXSXG" evidence="4">
    <location>
        <begin position="375"/>
        <end position="379"/>
    </location>
</feature>
<dbReference type="Gene3D" id="3.40.50.1820">
    <property type="entry name" value="alpha/beta hydrolase"/>
    <property type="match status" value="1"/>
</dbReference>
<dbReference type="EMBL" id="JASNWA010000004">
    <property type="protein sequence ID" value="KAK3176373.1"/>
    <property type="molecule type" value="Genomic_DNA"/>
</dbReference>
<feature type="short sequence motif" description="DGA/G" evidence="4">
    <location>
        <begin position="543"/>
        <end position="545"/>
    </location>
</feature>
<keyword evidence="2 4" id="KW-0442">Lipid degradation</keyword>
<sequence length="774" mass="86808">MHEASHNHNDNDTSSGTNPGWQGQTSSLEDIDGLRKAQTGISSNLHVPSLRPKPAHFSLPDSIKFIPPDIDENLDTAERCFVLLPHSDDTKALEILALRLRREHAHSAIILLRRPRATPAPRQGLHSTGSSSHVHEDNVNAVKIILTDIIKNGLIDECHFQHRNIVILGHRRGGSLALAIAALWNDIEFGGVVSIGGALPAYAQPPSPTKARTTVLILGGELGDINAHGLRQIEETFIHVDQKIWCNEFDTVPETPQKMRTLIEYLAHRLRREEWGKQAVISFDGGGIRGYGSLLILQDLMEKIGELEKKYGGAESSFAPCVYKPTKPRSSETNREMKRFSTASKSSSLVATELDEPPSNSALFLPCHYFTYAAGTSTGGLISIMLSRFRMTVKECIKEYEILGEEIFGHPRRLATGALLWHKYSHGKFESVVRDVCSKYSEKSDFEANLGPFPEDVCGTIVLAYADNPSAPLEPYVFRTYHRSAGGDRKKSKARQRPDRNLGGPSNLPIWKVARATSAAPGYFKPIKINRGNDANEVTRFKDGGFGSNNPSAEAYQDIIAKHGDMESNMGPFVSIGTGIPPLELFSKKKGNFHNTMANFNAAKRFPSTTVKVHEQMVMHSKRDTKDMFPYFRFDGGQALGEIALDEWESQKSVWSFKKKKPEPEAETLKKIKLVTQAYLYDPEVQADLWECAELLVKRRRLRSRDASRWERYASMSYYICGEPGCKQEQINEADQLKEHMKAAHRVWTSDQDLDSQIRKHRYCGWVYPRRSAP</sequence>
<evidence type="ECO:0000256" key="1">
    <source>
        <dbReference type="ARBA" id="ARBA00022801"/>
    </source>
</evidence>
<dbReference type="AlphaFoldDB" id="A0AAD9ZD70"/>
<evidence type="ECO:0000313" key="7">
    <source>
        <dbReference type="EMBL" id="KAK3176373.1"/>
    </source>
</evidence>
<feature type="compositionally biased region" description="Basic and acidic residues" evidence="5">
    <location>
        <begin position="1"/>
        <end position="11"/>
    </location>
</feature>
<evidence type="ECO:0000259" key="6">
    <source>
        <dbReference type="PROSITE" id="PS51635"/>
    </source>
</evidence>
<dbReference type="PANTHER" id="PTHR24185:SF1">
    <property type="entry name" value="CALCIUM-INDEPENDENT PHOSPHOLIPASE A2-GAMMA"/>
    <property type="match status" value="1"/>
</dbReference>
<feature type="region of interest" description="Disordered" evidence="5">
    <location>
        <begin position="484"/>
        <end position="507"/>
    </location>
</feature>
<organism evidence="7 8">
    <name type="scientific">Lepraria neglecta</name>
    <dbReference type="NCBI Taxonomy" id="209136"/>
    <lineage>
        <taxon>Eukaryota</taxon>
        <taxon>Fungi</taxon>
        <taxon>Dikarya</taxon>
        <taxon>Ascomycota</taxon>
        <taxon>Pezizomycotina</taxon>
        <taxon>Lecanoromycetes</taxon>
        <taxon>OSLEUM clade</taxon>
        <taxon>Lecanoromycetidae</taxon>
        <taxon>Lecanorales</taxon>
        <taxon>Lecanorineae</taxon>
        <taxon>Stereocaulaceae</taxon>
        <taxon>Lepraria</taxon>
    </lineage>
</organism>
<feature type="active site" description="Proton acceptor" evidence="4">
    <location>
        <position position="543"/>
    </location>
</feature>
<evidence type="ECO:0000256" key="3">
    <source>
        <dbReference type="ARBA" id="ARBA00023098"/>
    </source>
</evidence>